<gene>
    <name evidence="2" type="ORF">AAFF_G00261490</name>
</gene>
<comment type="caution">
    <text evidence="2">The sequence shown here is derived from an EMBL/GenBank/DDBJ whole genome shotgun (WGS) entry which is preliminary data.</text>
</comment>
<feature type="region of interest" description="Disordered" evidence="1">
    <location>
        <begin position="140"/>
        <end position="201"/>
    </location>
</feature>
<feature type="non-terminal residue" evidence="2">
    <location>
        <position position="227"/>
    </location>
</feature>
<dbReference type="AlphaFoldDB" id="A0AAD7W2J0"/>
<protein>
    <submittedName>
        <fullName evidence="2">Uncharacterized protein</fullName>
    </submittedName>
</protein>
<sequence length="227" mass="25628">AGSVVAELRYQRRRGCVPRQASGSCARLVFKVPRGWTGPNLLASRYALSEMSENEFRAQLASVMAILVDAAVHETTRLYRSGVLELRVEMAQVKRENQALKSRLRFPEGEWRPGEPQQGRQHVDSTIIDGVRQKCAQTETRAGAGPEECCGSLWPFPDPSPQENGAQEEEEEEEEEEEGARLCPAPSPLSRRKAPKWSSFSSNRRTLMWRRTCWRVIPSNVRLAPHT</sequence>
<evidence type="ECO:0000313" key="3">
    <source>
        <dbReference type="Proteomes" id="UP001221898"/>
    </source>
</evidence>
<dbReference type="Proteomes" id="UP001221898">
    <property type="component" value="Unassembled WGS sequence"/>
</dbReference>
<evidence type="ECO:0000256" key="1">
    <source>
        <dbReference type="SAM" id="MobiDB-lite"/>
    </source>
</evidence>
<feature type="compositionally biased region" description="Acidic residues" evidence="1">
    <location>
        <begin position="166"/>
        <end position="178"/>
    </location>
</feature>
<reference evidence="2" key="1">
    <citation type="journal article" date="2023" name="Science">
        <title>Genome structures resolve the early diversification of teleost fishes.</title>
        <authorList>
            <person name="Parey E."/>
            <person name="Louis A."/>
            <person name="Montfort J."/>
            <person name="Bouchez O."/>
            <person name="Roques C."/>
            <person name="Iampietro C."/>
            <person name="Lluch J."/>
            <person name="Castinel A."/>
            <person name="Donnadieu C."/>
            <person name="Desvignes T."/>
            <person name="Floi Bucao C."/>
            <person name="Jouanno E."/>
            <person name="Wen M."/>
            <person name="Mejri S."/>
            <person name="Dirks R."/>
            <person name="Jansen H."/>
            <person name="Henkel C."/>
            <person name="Chen W.J."/>
            <person name="Zahm M."/>
            <person name="Cabau C."/>
            <person name="Klopp C."/>
            <person name="Thompson A.W."/>
            <person name="Robinson-Rechavi M."/>
            <person name="Braasch I."/>
            <person name="Lecointre G."/>
            <person name="Bobe J."/>
            <person name="Postlethwait J.H."/>
            <person name="Berthelot C."/>
            <person name="Roest Crollius H."/>
            <person name="Guiguen Y."/>
        </authorList>
    </citation>
    <scope>NUCLEOTIDE SEQUENCE</scope>
    <source>
        <strain evidence="2">NC1722</strain>
    </source>
</reference>
<organism evidence="2 3">
    <name type="scientific">Aldrovandia affinis</name>
    <dbReference type="NCBI Taxonomy" id="143900"/>
    <lineage>
        <taxon>Eukaryota</taxon>
        <taxon>Metazoa</taxon>
        <taxon>Chordata</taxon>
        <taxon>Craniata</taxon>
        <taxon>Vertebrata</taxon>
        <taxon>Euteleostomi</taxon>
        <taxon>Actinopterygii</taxon>
        <taxon>Neopterygii</taxon>
        <taxon>Teleostei</taxon>
        <taxon>Notacanthiformes</taxon>
        <taxon>Halosauridae</taxon>
        <taxon>Aldrovandia</taxon>
    </lineage>
</organism>
<evidence type="ECO:0000313" key="2">
    <source>
        <dbReference type="EMBL" id="KAJ8377300.1"/>
    </source>
</evidence>
<name>A0AAD7W2J0_9TELE</name>
<proteinExistence type="predicted"/>
<accession>A0AAD7W2J0</accession>
<keyword evidence="3" id="KW-1185">Reference proteome</keyword>
<dbReference type="EMBL" id="JAINUG010000358">
    <property type="protein sequence ID" value="KAJ8377300.1"/>
    <property type="molecule type" value="Genomic_DNA"/>
</dbReference>